<dbReference type="EMBL" id="JBHSXS010000003">
    <property type="protein sequence ID" value="MFC6879564.1"/>
    <property type="molecule type" value="Genomic_DNA"/>
</dbReference>
<comment type="caution">
    <text evidence="6">The sequence shown here is derived from an EMBL/GenBank/DDBJ whole genome shotgun (WGS) entry which is preliminary data.</text>
</comment>
<gene>
    <name evidence="6" type="ORF">ACFQKB_07265</name>
</gene>
<organism evidence="6 7">
    <name type="scientific">Actinomadura yumaensis</name>
    <dbReference type="NCBI Taxonomy" id="111807"/>
    <lineage>
        <taxon>Bacteria</taxon>
        <taxon>Bacillati</taxon>
        <taxon>Actinomycetota</taxon>
        <taxon>Actinomycetes</taxon>
        <taxon>Streptosporangiales</taxon>
        <taxon>Thermomonosporaceae</taxon>
        <taxon>Actinomadura</taxon>
    </lineage>
</organism>
<dbReference type="InterPro" id="IPR009057">
    <property type="entry name" value="Homeodomain-like_sf"/>
</dbReference>
<keyword evidence="3" id="KW-0804">Transcription</keyword>
<accession>A0ABW2CF15</accession>
<dbReference type="PANTHER" id="PTHR47506">
    <property type="entry name" value="TRANSCRIPTIONAL REGULATORY PROTEIN"/>
    <property type="match status" value="1"/>
</dbReference>
<dbReference type="Gene3D" id="1.10.357.10">
    <property type="entry name" value="Tetracycline Repressor, domain 2"/>
    <property type="match status" value="1"/>
</dbReference>
<dbReference type="Proteomes" id="UP001596380">
    <property type="component" value="Unassembled WGS sequence"/>
</dbReference>
<feature type="DNA-binding region" description="H-T-H motif" evidence="4">
    <location>
        <begin position="46"/>
        <end position="65"/>
    </location>
</feature>
<evidence type="ECO:0000256" key="3">
    <source>
        <dbReference type="ARBA" id="ARBA00023163"/>
    </source>
</evidence>
<dbReference type="Pfam" id="PF00440">
    <property type="entry name" value="TetR_N"/>
    <property type="match status" value="1"/>
</dbReference>
<sequence length="238" mass="25490">MPESASHRLPRGRHALPREEVQRIQRSRLCAAMAEVMTEKGYVATSVGDVLKRAGVSRQSFYEIFASKLDCFNAAFECAGELLLARVSGTIAEGAGAEPAGDPRRAADARLERCERAITAYLEALAGELPYARLFLVEVYAAGPEAIRRRGRLQEVISDALAELMGLGEEADRFACRMLVAATSAMVTPPVAAGDPDALRALGPPLIDHVRVLWNAGIFDRPAASASAAEPSAGRDRS</sequence>
<dbReference type="PANTHER" id="PTHR47506:SF7">
    <property type="entry name" value="TRANSCRIPTIONAL REGULATORY PROTEIN"/>
    <property type="match status" value="1"/>
</dbReference>
<dbReference type="PROSITE" id="PS50977">
    <property type="entry name" value="HTH_TETR_2"/>
    <property type="match status" value="1"/>
</dbReference>
<evidence type="ECO:0000256" key="1">
    <source>
        <dbReference type="ARBA" id="ARBA00023015"/>
    </source>
</evidence>
<reference evidence="7" key="1">
    <citation type="journal article" date="2019" name="Int. J. Syst. Evol. Microbiol.">
        <title>The Global Catalogue of Microorganisms (GCM) 10K type strain sequencing project: providing services to taxonomists for standard genome sequencing and annotation.</title>
        <authorList>
            <consortium name="The Broad Institute Genomics Platform"/>
            <consortium name="The Broad Institute Genome Sequencing Center for Infectious Disease"/>
            <person name="Wu L."/>
            <person name="Ma J."/>
        </authorList>
    </citation>
    <scope>NUCLEOTIDE SEQUENCE [LARGE SCALE GENOMIC DNA]</scope>
    <source>
        <strain evidence="7">JCM 3369</strain>
    </source>
</reference>
<dbReference type="InterPro" id="IPR001647">
    <property type="entry name" value="HTH_TetR"/>
</dbReference>
<evidence type="ECO:0000259" key="5">
    <source>
        <dbReference type="PROSITE" id="PS50977"/>
    </source>
</evidence>
<evidence type="ECO:0000256" key="4">
    <source>
        <dbReference type="PROSITE-ProRule" id="PRU00335"/>
    </source>
</evidence>
<proteinExistence type="predicted"/>
<keyword evidence="7" id="KW-1185">Reference proteome</keyword>
<evidence type="ECO:0000256" key="2">
    <source>
        <dbReference type="ARBA" id="ARBA00023125"/>
    </source>
</evidence>
<keyword evidence="1" id="KW-0805">Transcription regulation</keyword>
<evidence type="ECO:0000313" key="6">
    <source>
        <dbReference type="EMBL" id="MFC6879564.1"/>
    </source>
</evidence>
<evidence type="ECO:0000313" key="7">
    <source>
        <dbReference type="Proteomes" id="UP001596380"/>
    </source>
</evidence>
<keyword evidence="2 4" id="KW-0238">DNA-binding</keyword>
<feature type="domain" description="HTH tetR-type" evidence="5">
    <location>
        <begin position="23"/>
        <end position="83"/>
    </location>
</feature>
<dbReference type="RefSeq" id="WP_160821544.1">
    <property type="nucleotide sequence ID" value="NZ_JBHSXE010000001.1"/>
</dbReference>
<dbReference type="SUPFAM" id="SSF46689">
    <property type="entry name" value="Homeodomain-like"/>
    <property type="match status" value="1"/>
</dbReference>
<name>A0ABW2CF15_9ACTN</name>
<protein>
    <submittedName>
        <fullName evidence="6">TetR/AcrR family transcriptional regulator</fullName>
    </submittedName>
</protein>